<reference evidence="3 4" key="1">
    <citation type="journal article" date="2006" name="Science">
        <title>Phytophthora genome sequences uncover evolutionary origins and mechanisms of pathogenesis.</title>
        <authorList>
            <person name="Tyler B.M."/>
            <person name="Tripathy S."/>
            <person name="Zhang X."/>
            <person name="Dehal P."/>
            <person name="Jiang R.H."/>
            <person name="Aerts A."/>
            <person name="Arredondo F.D."/>
            <person name="Baxter L."/>
            <person name="Bensasson D."/>
            <person name="Beynon J.L."/>
            <person name="Chapman J."/>
            <person name="Damasceno C.M."/>
            <person name="Dorrance A.E."/>
            <person name="Dou D."/>
            <person name="Dickerman A.W."/>
            <person name="Dubchak I.L."/>
            <person name="Garbelotto M."/>
            <person name="Gijzen M."/>
            <person name="Gordon S.G."/>
            <person name="Govers F."/>
            <person name="Grunwald N.J."/>
            <person name="Huang W."/>
            <person name="Ivors K.L."/>
            <person name="Jones R.W."/>
            <person name="Kamoun S."/>
            <person name="Krampis K."/>
            <person name="Lamour K.H."/>
            <person name="Lee M.K."/>
            <person name="McDonald W.H."/>
            <person name="Medina M."/>
            <person name="Meijer H.J."/>
            <person name="Nordberg E.K."/>
            <person name="Maclean D.J."/>
            <person name="Ospina-Giraldo M.D."/>
            <person name="Morris P.F."/>
            <person name="Phuntumart V."/>
            <person name="Putnam N.H."/>
            <person name="Rash S."/>
            <person name="Rose J.K."/>
            <person name="Sakihama Y."/>
            <person name="Salamov A.A."/>
            <person name="Savidor A."/>
            <person name="Scheuring C.F."/>
            <person name="Smith B.M."/>
            <person name="Sobral B.W."/>
            <person name="Terry A."/>
            <person name="Torto-Alalibo T.A."/>
            <person name="Win J."/>
            <person name="Xu Z."/>
            <person name="Zhang H."/>
            <person name="Grigoriev I.V."/>
            <person name="Rokhsar D.S."/>
            <person name="Boore J.L."/>
        </authorList>
    </citation>
    <scope>NUCLEOTIDE SEQUENCE [LARGE SCALE GENOMIC DNA]</scope>
    <source>
        <strain evidence="3 4">P6497</strain>
    </source>
</reference>
<feature type="compositionally biased region" description="Polar residues" evidence="1">
    <location>
        <begin position="61"/>
        <end position="74"/>
    </location>
</feature>
<sequence length="146" mass="15922">MPPPQQAAETTQSSQMDRPSTAEAATLLRNNTAGSKAKPHTATVHQPIPPQQEKHPISALFSRSQPYRESNTPPLNAAADKPVADWPYRQPPQPTTSRFSSKEKYSSVHFKGLAGSPKATPQDTSRLASPSTDYTEGREPSLMYGH</sequence>
<dbReference type="RefSeq" id="XP_009534206.1">
    <property type="nucleotide sequence ID" value="XM_009535911.1"/>
</dbReference>
<feature type="region of interest" description="Disordered" evidence="1">
    <location>
        <begin position="1"/>
        <end position="146"/>
    </location>
</feature>
<protein>
    <submittedName>
        <fullName evidence="3">Uncharacterized protein</fullName>
    </submittedName>
</protein>
<dbReference type="AlphaFoldDB" id="G5A129"/>
<keyword evidence="4" id="KW-1185">Reference proteome</keyword>
<dbReference type="KEGG" id="psoj:PHYSODRAFT_288363"/>
<evidence type="ECO:0000313" key="3">
    <source>
        <dbReference type="EMBL" id="EGZ11461.1"/>
    </source>
</evidence>
<feature type="compositionally biased region" description="Polar residues" evidence="1">
    <location>
        <begin position="7"/>
        <end position="18"/>
    </location>
</feature>
<dbReference type="RefSeq" id="XP_009539729.1">
    <property type="nucleotide sequence ID" value="XM_009541434.1"/>
</dbReference>
<gene>
    <name evidence="3" type="ORF">PHYSODRAFT_288363</name>
    <name evidence="2" type="ORF">PHYSODRAFT_292668</name>
</gene>
<evidence type="ECO:0000256" key="1">
    <source>
        <dbReference type="SAM" id="MobiDB-lite"/>
    </source>
</evidence>
<reference evidence="3" key="2">
    <citation type="submission" date="2011-09" db="EMBL/GenBank/DDBJ databases">
        <authorList>
            <consortium name="US DOE Joint Genome Institute (JGI-PGF)"/>
            <person name="Aerts A."/>
            <person name="Grimwood J."/>
            <person name="Schmutz J."/>
            <person name="Lucas S."/>
            <person name="Hammon N."/>
            <person name="Glavina del Rio T."/>
            <person name="Dalin E."/>
            <person name="Tice H."/>
            <person name="Pitluck S."/>
            <person name="Dehal P."/>
            <person name="Chapman J."/>
            <person name="Putman N.H."/>
            <person name="Salamov A.A."/>
            <person name="Terry A."/>
            <person name="Rokhsar D.S."/>
            <person name="Boore J.L."/>
            <person name="Tripathy S."/>
            <person name="Tyler B.M."/>
            <person name="Grigoriev I.V."/>
        </authorList>
    </citation>
    <scope>NUCLEOTIDE SEQUENCE</scope>
    <source>
        <strain evidence="3">P6497</strain>
    </source>
</reference>
<dbReference type="Proteomes" id="UP000002640">
    <property type="component" value="Unassembled WGS sequence"/>
</dbReference>
<proteinExistence type="predicted"/>
<dbReference type="EMBL" id="JH159173">
    <property type="protein sequence ID" value="EGZ04887.1"/>
    <property type="molecule type" value="Genomic_DNA"/>
</dbReference>
<dbReference type="GeneID" id="20640877"/>
<accession>G5A129</accession>
<dbReference type="GeneID" id="20640590"/>
<dbReference type="KEGG" id="psoj:PHYSODRAFT_292668"/>
<evidence type="ECO:0000313" key="4">
    <source>
        <dbReference type="Proteomes" id="UP000002640"/>
    </source>
</evidence>
<dbReference type="EMBL" id="JH159158">
    <property type="protein sequence ID" value="EGZ11461.1"/>
    <property type="molecule type" value="Genomic_DNA"/>
</dbReference>
<name>G5A129_PHYSP</name>
<dbReference type="InParanoid" id="G5A129"/>
<organism evidence="4">
    <name type="scientific">Phytophthora sojae (strain P6497)</name>
    <name type="common">Soybean stem and root rot agent</name>
    <name type="synonym">Phytophthora megasperma f. sp. glycines</name>
    <dbReference type="NCBI Taxonomy" id="1094619"/>
    <lineage>
        <taxon>Eukaryota</taxon>
        <taxon>Sar</taxon>
        <taxon>Stramenopiles</taxon>
        <taxon>Oomycota</taxon>
        <taxon>Peronosporomycetes</taxon>
        <taxon>Peronosporales</taxon>
        <taxon>Peronosporaceae</taxon>
        <taxon>Phytophthora</taxon>
    </lineage>
</organism>
<feature type="compositionally biased region" description="Polar residues" evidence="1">
    <location>
        <begin position="119"/>
        <end position="134"/>
    </location>
</feature>
<evidence type="ECO:0000313" key="2">
    <source>
        <dbReference type="EMBL" id="EGZ04887.1"/>
    </source>
</evidence>